<name>A0A1H0X6Y2_9PSEU</name>
<dbReference type="STRING" id="641025.SAMN05421507_14226"/>
<evidence type="ECO:0000313" key="3">
    <source>
        <dbReference type="Proteomes" id="UP000199691"/>
    </source>
</evidence>
<evidence type="ECO:0000313" key="2">
    <source>
        <dbReference type="EMBL" id="SDP98662.1"/>
    </source>
</evidence>
<sequence>MRDGIIPALEFGDAATDRAAEATGGASANGLTGVSGPNRAPRTLDLRRTETPRLGDMPAQQRKNRQRRRYAVALLDSAGRLTDQHLFSQLGWTPGTRVKIGVGDGHEIVVRRDEQGGSVLTSRNMVLVPAPLRHWCGYDAGDPVLVVAVPSMSAVVLHPIETLDQALPDPTRIVEMMRPAGVPPGHADPTQAISADDRGDDELTTGLGAHGGDVDEDASVVGGDRE</sequence>
<feature type="region of interest" description="Disordered" evidence="1">
    <location>
        <begin position="20"/>
        <end position="66"/>
    </location>
</feature>
<dbReference type="EMBL" id="FNIX01000042">
    <property type="protein sequence ID" value="SDP98662.1"/>
    <property type="molecule type" value="Genomic_DNA"/>
</dbReference>
<protein>
    <submittedName>
        <fullName evidence="2">Uncharacterized protein</fullName>
    </submittedName>
</protein>
<dbReference type="Proteomes" id="UP000199691">
    <property type="component" value="Unassembled WGS sequence"/>
</dbReference>
<proteinExistence type="predicted"/>
<feature type="compositionally biased region" description="Basic and acidic residues" evidence="1">
    <location>
        <begin position="42"/>
        <end position="53"/>
    </location>
</feature>
<feature type="region of interest" description="Disordered" evidence="1">
    <location>
        <begin position="180"/>
        <end position="226"/>
    </location>
</feature>
<organism evidence="2 3">
    <name type="scientific">Lentzea jiangxiensis</name>
    <dbReference type="NCBI Taxonomy" id="641025"/>
    <lineage>
        <taxon>Bacteria</taxon>
        <taxon>Bacillati</taxon>
        <taxon>Actinomycetota</taxon>
        <taxon>Actinomycetes</taxon>
        <taxon>Pseudonocardiales</taxon>
        <taxon>Pseudonocardiaceae</taxon>
        <taxon>Lentzea</taxon>
    </lineage>
</organism>
<reference evidence="3" key="1">
    <citation type="submission" date="2016-10" db="EMBL/GenBank/DDBJ databases">
        <authorList>
            <person name="Varghese N."/>
            <person name="Submissions S."/>
        </authorList>
    </citation>
    <scope>NUCLEOTIDE SEQUENCE [LARGE SCALE GENOMIC DNA]</scope>
    <source>
        <strain evidence="3">CGMCC 4.6609</strain>
    </source>
</reference>
<dbReference type="AlphaFoldDB" id="A0A1H0X6Y2"/>
<gene>
    <name evidence="2" type="ORF">SAMN05421507_14226</name>
</gene>
<keyword evidence="3" id="KW-1185">Reference proteome</keyword>
<accession>A0A1H0X6Y2</accession>
<evidence type="ECO:0000256" key="1">
    <source>
        <dbReference type="SAM" id="MobiDB-lite"/>
    </source>
</evidence>